<evidence type="ECO:0000256" key="6">
    <source>
        <dbReference type="ARBA" id="ARBA00023136"/>
    </source>
</evidence>
<feature type="transmembrane region" description="Helical" evidence="7">
    <location>
        <begin position="331"/>
        <end position="352"/>
    </location>
</feature>
<dbReference type="CDD" id="cd17324">
    <property type="entry name" value="MFS_NepI_like"/>
    <property type="match status" value="1"/>
</dbReference>
<evidence type="ECO:0000256" key="3">
    <source>
        <dbReference type="ARBA" id="ARBA00022475"/>
    </source>
</evidence>
<keyword evidence="3" id="KW-1003">Cell membrane</keyword>
<dbReference type="Pfam" id="PF07690">
    <property type="entry name" value="MFS_1"/>
    <property type="match status" value="1"/>
</dbReference>
<keyword evidence="6 7" id="KW-0472">Membrane</keyword>
<dbReference type="InterPro" id="IPR050189">
    <property type="entry name" value="MFS_Efflux_Transporters"/>
</dbReference>
<evidence type="ECO:0000256" key="7">
    <source>
        <dbReference type="SAM" id="Phobius"/>
    </source>
</evidence>
<keyword evidence="5 7" id="KW-1133">Transmembrane helix</keyword>
<keyword evidence="4 7" id="KW-0812">Transmembrane</keyword>
<evidence type="ECO:0000256" key="1">
    <source>
        <dbReference type="ARBA" id="ARBA00004651"/>
    </source>
</evidence>
<accession>A0ABV6JD85</accession>
<dbReference type="Gene3D" id="1.20.1250.20">
    <property type="entry name" value="MFS general substrate transporter like domains"/>
    <property type="match status" value="1"/>
</dbReference>
<reference evidence="9 10" key="1">
    <citation type="submission" date="2024-09" db="EMBL/GenBank/DDBJ databases">
        <authorList>
            <person name="Sun Q."/>
            <person name="Mori K."/>
        </authorList>
    </citation>
    <scope>NUCLEOTIDE SEQUENCE [LARGE SCALE GENOMIC DNA]</scope>
    <source>
        <strain evidence="9 10">CCM 4839</strain>
    </source>
</reference>
<feature type="transmembrane region" description="Helical" evidence="7">
    <location>
        <begin position="73"/>
        <end position="91"/>
    </location>
</feature>
<name>A0ABV6JD85_9BACL</name>
<dbReference type="RefSeq" id="WP_204822327.1">
    <property type="nucleotide sequence ID" value="NZ_JANHOF010000030.1"/>
</dbReference>
<feature type="transmembrane region" description="Helical" evidence="7">
    <location>
        <begin position="238"/>
        <end position="259"/>
    </location>
</feature>
<feature type="transmembrane region" description="Helical" evidence="7">
    <location>
        <begin position="136"/>
        <end position="156"/>
    </location>
</feature>
<dbReference type="Proteomes" id="UP001589818">
    <property type="component" value="Unassembled WGS sequence"/>
</dbReference>
<evidence type="ECO:0000256" key="4">
    <source>
        <dbReference type="ARBA" id="ARBA00022692"/>
    </source>
</evidence>
<dbReference type="SUPFAM" id="SSF103473">
    <property type="entry name" value="MFS general substrate transporter"/>
    <property type="match status" value="1"/>
</dbReference>
<feature type="transmembrane region" description="Helical" evidence="7">
    <location>
        <begin position="358"/>
        <end position="376"/>
    </location>
</feature>
<comment type="subcellular location">
    <subcellularLocation>
        <location evidence="1">Cell membrane</location>
        <topology evidence="1">Multi-pass membrane protein</topology>
    </subcellularLocation>
</comment>
<comment type="caution">
    <text evidence="9">The sequence shown here is derived from an EMBL/GenBank/DDBJ whole genome shotgun (WGS) entry which is preliminary data.</text>
</comment>
<dbReference type="InterPro" id="IPR036259">
    <property type="entry name" value="MFS_trans_sf"/>
</dbReference>
<dbReference type="EMBL" id="JBHLVF010000018">
    <property type="protein sequence ID" value="MFC0392578.1"/>
    <property type="molecule type" value="Genomic_DNA"/>
</dbReference>
<feature type="transmembrane region" description="Helical" evidence="7">
    <location>
        <begin position="103"/>
        <end position="124"/>
    </location>
</feature>
<feature type="transmembrane region" description="Helical" evidence="7">
    <location>
        <begin position="271"/>
        <end position="289"/>
    </location>
</feature>
<dbReference type="InterPro" id="IPR011701">
    <property type="entry name" value="MFS"/>
</dbReference>
<evidence type="ECO:0000259" key="8">
    <source>
        <dbReference type="PROSITE" id="PS50850"/>
    </source>
</evidence>
<proteinExistence type="predicted"/>
<feature type="transmembrane region" description="Helical" evidence="7">
    <location>
        <begin position="295"/>
        <end position="319"/>
    </location>
</feature>
<evidence type="ECO:0000256" key="2">
    <source>
        <dbReference type="ARBA" id="ARBA00022448"/>
    </source>
</evidence>
<feature type="transmembrane region" description="Helical" evidence="7">
    <location>
        <begin position="43"/>
        <end position="66"/>
    </location>
</feature>
<organism evidence="9 10">
    <name type="scientific">Paenibacillus mendelii</name>
    <dbReference type="NCBI Taxonomy" id="206163"/>
    <lineage>
        <taxon>Bacteria</taxon>
        <taxon>Bacillati</taxon>
        <taxon>Bacillota</taxon>
        <taxon>Bacilli</taxon>
        <taxon>Bacillales</taxon>
        <taxon>Paenibacillaceae</taxon>
        <taxon>Paenibacillus</taxon>
    </lineage>
</organism>
<keyword evidence="10" id="KW-1185">Reference proteome</keyword>
<protein>
    <submittedName>
        <fullName evidence="9">MFS transporter</fullName>
    </submittedName>
</protein>
<dbReference type="PANTHER" id="PTHR43124:SF3">
    <property type="entry name" value="CHLORAMPHENICOL EFFLUX PUMP RV0191"/>
    <property type="match status" value="1"/>
</dbReference>
<dbReference type="PROSITE" id="PS50850">
    <property type="entry name" value="MFS"/>
    <property type="match status" value="1"/>
</dbReference>
<feature type="domain" description="Major facilitator superfamily (MFS) profile" evidence="8">
    <location>
        <begin position="8"/>
        <end position="385"/>
    </location>
</feature>
<dbReference type="PANTHER" id="PTHR43124">
    <property type="entry name" value="PURINE EFFLUX PUMP PBUE"/>
    <property type="match status" value="1"/>
</dbReference>
<feature type="transmembrane region" description="Helical" evidence="7">
    <location>
        <begin position="205"/>
        <end position="226"/>
    </location>
</feature>
<evidence type="ECO:0000313" key="10">
    <source>
        <dbReference type="Proteomes" id="UP001589818"/>
    </source>
</evidence>
<keyword evidence="2" id="KW-0813">Transport</keyword>
<sequence length="391" mass="42832">MEKVNRLLIIILALGVFGIITTEMGIIGVLPQVTQKFNISTSQAGWLVSIFSLVVAVSGPFLTLLASGINRKVILLTAVLIFAISNIVYAYTTKFDVMLVFRILPAIFHPVFFSVALVTAAKLVPPDKSSKAVTKVFAGITVGFAFGVPLTSYLAEQIALEVAFLFGAVVSMIAFVGILAWLPSMPVKEKMSYGKQLGILRKPQLWLNIVTVILIFASMFSVYSYFTEYLGQVTHMNGSWISIMLMAFGIIMIFGNFLFGGFLHKSITKTVIMFPLLYGAIYLFVYYLGSYFIPMVVIVFLWGAVHSGGLIVSQAWLTAEAKEAPEFGNSLFVSFSNLGITVGVSIGGWFISHLGIHQLIWCGILFAVLAFLVILIKIKMCTSNAEEVNAY</sequence>
<evidence type="ECO:0000313" key="9">
    <source>
        <dbReference type="EMBL" id="MFC0392578.1"/>
    </source>
</evidence>
<gene>
    <name evidence="9" type="ORF">ACFFJ8_14490</name>
</gene>
<evidence type="ECO:0000256" key="5">
    <source>
        <dbReference type="ARBA" id="ARBA00022989"/>
    </source>
</evidence>
<dbReference type="InterPro" id="IPR020846">
    <property type="entry name" value="MFS_dom"/>
</dbReference>
<feature type="transmembrane region" description="Helical" evidence="7">
    <location>
        <begin position="7"/>
        <end position="31"/>
    </location>
</feature>
<feature type="transmembrane region" description="Helical" evidence="7">
    <location>
        <begin position="162"/>
        <end position="184"/>
    </location>
</feature>